<feature type="transmembrane region" description="Helical" evidence="1">
    <location>
        <begin position="7"/>
        <end position="26"/>
    </location>
</feature>
<evidence type="ECO:0000313" key="4">
    <source>
        <dbReference type="Proteomes" id="UP000292424"/>
    </source>
</evidence>
<dbReference type="RefSeq" id="WP_131330902.1">
    <property type="nucleotide sequence ID" value="NZ_CP044016.1"/>
</dbReference>
<feature type="transmembrane region" description="Helical" evidence="1">
    <location>
        <begin position="46"/>
        <end position="64"/>
    </location>
</feature>
<evidence type="ECO:0000256" key="1">
    <source>
        <dbReference type="SAM" id="Phobius"/>
    </source>
</evidence>
<dbReference type="Pfam" id="PF04892">
    <property type="entry name" value="VanZ"/>
    <property type="match status" value="1"/>
</dbReference>
<accession>A0A5P2G2B2</accession>
<name>A0A5P2G2B2_9BACT</name>
<feature type="domain" description="VanZ-like" evidence="2">
    <location>
        <begin position="28"/>
        <end position="121"/>
    </location>
</feature>
<dbReference type="PANTHER" id="PTHR28008:SF1">
    <property type="entry name" value="DOMAIN PROTEIN, PUTATIVE (AFU_ORTHOLOGUE AFUA_3G10980)-RELATED"/>
    <property type="match status" value="1"/>
</dbReference>
<keyword evidence="1" id="KW-0472">Membrane</keyword>
<feature type="transmembrane region" description="Helical" evidence="1">
    <location>
        <begin position="103"/>
        <end position="124"/>
    </location>
</feature>
<organism evidence="3 4">
    <name type="scientific">Rhizosphaericola mali</name>
    <dbReference type="NCBI Taxonomy" id="2545455"/>
    <lineage>
        <taxon>Bacteria</taxon>
        <taxon>Pseudomonadati</taxon>
        <taxon>Bacteroidota</taxon>
        <taxon>Chitinophagia</taxon>
        <taxon>Chitinophagales</taxon>
        <taxon>Chitinophagaceae</taxon>
        <taxon>Rhizosphaericola</taxon>
    </lineage>
</organism>
<dbReference type="Proteomes" id="UP000292424">
    <property type="component" value="Chromosome"/>
</dbReference>
<sequence>MTSNKKWILLYIPAFLWAVLIFLLLTLPPQTFEDESVSVIPQFDKIVHAGLFGAMVFWLALPLAKRYSSSSKILIWFTIASSLYGCAMEFVQKYCTSDRDFDVWDMVADTVGAILSYFCMRYIFNQYQKKKNIQIA</sequence>
<proteinExistence type="predicted"/>
<dbReference type="KEGG" id="arac:E0W69_015190"/>
<keyword evidence="4" id="KW-1185">Reference proteome</keyword>
<feature type="transmembrane region" description="Helical" evidence="1">
    <location>
        <begin position="73"/>
        <end position="91"/>
    </location>
</feature>
<dbReference type="PANTHER" id="PTHR28008">
    <property type="entry name" value="DOMAIN PROTEIN, PUTATIVE (AFU_ORTHOLOGUE AFUA_3G10980)-RELATED"/>
    <property type="match status" value="1"/>
</dbReference>
<keyword evidence="1" id="KW-1133">Transmembrane helix</keyword>
<gene>
    <name evidence="3" type="ORF">E0W69_015190</name>
</gene>
<evidence type="ECO:0000259" key="2">
    <source>
        <dbReference type="Pfam" id="PF04892"/>
    </source>
</evidence>
<dbReference type="EMBL" id="CP044016">
    <property type="protein sequence ID" value="QES89946.1"/>
    <property type="molecule type" value="Genomic_DNA"/>
</dbReference>
<evidence type="ECO:0000313" key="3">
    <source>
        <dbReference type="EMBL" id="QES89946.1"/>
    </source>
</evidence>
<dbReference type="InterPro" id="IPR006976">
    <property type="entry name" value="VanZ-like"/>
</dbReference>
<dbReference type="AlphaFoldDB" id="A0A5P2G2B2"/>
<dbReference type="OrthoDB" id="1524985at2"/>
<reference evidence="3 4" key="1">
    <citation type="submission" date="2019-09" db="EMBL/GenBank/DDBJ databases">
        <title>Complete genome sequence of Arachidicoccus sp. B3-10 isolated from apple orchard soil.</title>
        <authorList>
            <person name="Kim H.S."/>
            <person name="Han K.-I."/>
            <person name="Suh M.K."/>
            <person name="Lee K.C."/>
            <person name="Eom M.K."/>
            <person name="Kim J.-S."/>
            <person name="Kang S.W."/>
            <person name="Sin Y."/>
            <person name="Lee J.-S."/>
        </authorList>
    </citation>
    <scope>NUCLEOTIDE SEQUENCE [LARGE SCALE GENOMIC DNA]</scope>
    <source>
        <strain evidence="3 4">B3-10</strain>
    </source>
</reference>
<protein>
    <recommendedName>
        <fullName evidence="2">VanZ-like domain-containing protein</fullName>
    </recommendedName>
</protein>
<dbReference type="NCBIfam" id="NF037970">
    <property type="entry name" value="vanZ_1"/>
    <property type="match status" value="1"/>
</dbReference>
<keyword evidence="1" id="KW-0812">Transmembrane</keyword>